<dbReference type="EMBL" id="ML213520">
    <property type="protein sequence ID" value="TFK48248.1"/>
    <property type="molecule type" value="Genomic_DNA"/>
</dbReference>
<evidence type="ECO:0008006" key="3">
    <source>
        <dbReference type="Google" id="ProtNLM"/>
    </source>
</evidence>
<reference evidence="1 2" key="1">
    <citation type="journal article" date="2019" name="Nat. Ecol. Evol.">
        <title>Megaphylogeny resolves global patterns of mushroom evolution.</title>
        <authorList>
            <person name="Varga T."/>
            <person name="Krizsan K."/>
            <person name="Foldi C."/>
            <person name="Dima B."/>
            <person name="Sanchez-Garcia M."/>
            <person name="Sanchez-Ramirez S."/>
            <person name="Szollosi G.J."/>
            <person name="Szarkandi J.G."/>
            <person name="Papp V."/>
            <person name="Albert L."/>
            <person name="Andreopoulos W."/>
            <person name="Angelini C."/>
            <person name="Antonin V."/>
            <person name="Barry K.W."/>
            <person name="Bougher N.L."/>
            <person name="Buchanan P."/>
            <person name="Buyck B."/>
            <person name="Bense V."/>
            <person name="Catcheside P."/>
            <person name="Chovatia M."/>
            <person name="Cooper J."/>
            <person name="Damon W."/>
            <person name="Desjardin D."/>
            <person name="Finy P."/>
            <person name="Geml J."/>
            <person name="Haridas S."/>
            <person name="Hughes K."/>
            <person name="Justo A."/>
            <person name="Karasinski D."/>
            <person name="Kautmanova I."/>
            <person name="Kiss B."/>
            <person name="Kocsube S."/>
            <person name="Kotiranta H."/>
            <person name="LaButti K.M."/>
            <person name="Lechner B.E."/>
            <person name="Liimatainen K."/>
            <person name="Lipzen A."/>
            <person name="Lukacs Z."/>
            <person name="Mihaltcheva S."/>
            <person name="Morgado L.N."/>
            <person name="Niskanen T."/>
            <person name="Noordeloos M.E."/>
            <person name="Ohm R.A."/>
            <person name="Ortiz-Santana B."/>
            <person name="Ovrebo C."/>
            <person name="Racz N."/>
            <person name="Riley R."/>
            <person name="Savchenko A."/>
            <person name="Shiryaev A."/>
            <person name="Soop K."/>
            <person name="Spirin V."/>
            <person name="Szebenyi C."/>
            <person name="Tomsovsky M."/>
            <person name="Tulloss R.E."/>
            <person name="Uehling J."/>
            <person name="Grigoriev I.V."/>
            <person name="Vagvolgyi C."/>
            <person name="Papp T."/>
            <person name="Martin F.M."/>
            <person name="Miettinen O."/>
            <person name="Hibbett D.S."/>
            <person name="Nagy L.G."/>
        </authorList>
    </citation>
    <scope>NUCLEOTIDE SEQUENCE [LARGE SCALE GENOMIC DNA]</scope>
    <source>
        <strain evidence="1 2">OMC1185</strain>
    </source>
</reference>
<dbReference type="Proteomes" id="UP000305948">
    <property type="component" value="Unassembled WGS sequence"/>
</dbReference>
<dbReference type="OrthoDB" id="2884925at2759"/>
<organism evidence="1 2">
    <name type="scientific">Heliocybe sulcata</name>
    <dbReference type="NCBI Taxonomy" id="5364"/>
    <lineage>
        <taxon>Eukaryota</taxon>
        <taxon>Fungi</taxon>
        <taxon>Dikarya</taxon>
        <taxon>Basidiomycota</taxon>
        <taxon>Agaricomycotina</taxon>
        <taxon>Agaricomycetes</taxon>
        <taxon>Gloeophyllales</taxon>
        <taxon>Gloeophyllaceae</taxon>
        <taxon>Heliocybe</taxon>
    </lineage>
</organism>
<protein>
    <recommendedName>
        <fullName evidence="3">F-box domain-containing protein</fullName>
    </recommendedName>
</protein>
<keyword evidence="2" id="KW-1185">Reference proteome</keyword>
<gene>
    <name evidence="1" type="ORF">OE88DRAFT_563301</name>
</gene>
<sequence>MRAGAGASGHGCLAFCCKRICSMAAFPPVPPPITAVPNEILAEFFVELLEQVGTVQRDGTVLGSVEEARIVIMLVCQHWHAVAVHHRPVWTYIELGPHVSLSISQRVLERAGSLPLHIRIYSFDPRSNTTTLALRISLLKEFMELLLPVAPRWRSLIF</sequence>
<evidence type="ECO:0000313" key="2">
    <source>
        <dbReference type="Proteomes" id="UP000305948"/>
    </source>
</evidence>
<name>A0A5C3MWW8_9AGAM</name>
<evidence type="ECO:0000313" key="1">
    <source>
        <dbReference type="EMBL" id="TFK48248.1"/>
    </source>
</evidence>
<proteinExistence type="predicted"/>
<accession>A0A5C3MWW8</accession>
<dbReference type="AlphaFoldDB" id="A0A5C3MWW8"/>